<keyword evidence="1" id="KW-0472">Membrane</keyword>
<dbReference type="EMBL" id="LN856931">
    <property type="protein sequence ID" value="CDP94670.1"/>
    <property type="molecule type" value="Genomic_DNA"/>
</dbReference>
<dbReference type="EMBL" id="CAAKNF010000196">
    <property type="protein sequence ID" value="VIO86851.1"/>
    <property type="molecule type" value="Genomic_DNA"/>
</dbReference>
<dbReference type="RefSeq" id="XP_042929763.1">
    <property type="nucleotide sequence ID" value="XM_043073829.1"/>
</dbReference>
<accession>A0A0J9XTB1</accession>
<protein>
    <submittedName>
        <fullName evidence="2">Bm14717, isoform b</fullName>
    </submittedName>
</protein>
<reference evidence="2" key="1">
    <citation type="journal article" date="2007" name="Science">
        <title>Draft genome of the filarial nematode parasite Brugia malayi.</title>
        <authorList>
            <person name="Ghedin E."/>
            <person name="Wang S."/>
            <person name="Spiro D."/>
            <person name="Caler E."/>
            <person name="Zhao Q."/>
            <person name="Crabtree J."/>
            <person name="Allen J.E."/>
            <person name="Delcher A.L."/>
            <person name="Guiliano D.B."/>
            <person name="Miranda-Saavedra D."/>
            <person name="Angiuoli S.V."/>
            <person name="Creasy T."/>
            <person name="Amedeo P."/>
            <person name="Haas B."/>
            <person name="El-Sayed N.M."/>
            <person name="Wortman J.R."/>
            <person name="Feldblyum T."/>
            <person name="Tallon L."/>
            <person name="Schatz M."/>
            <person name="Shumway M."/>
            <person name="Koo H."/>
            <person name="Salzberg S.L."/>
            <person name="Schobel S."/>
            <person name="Pertea M."/>
            <person name="Pop M."/>
            <person name="White O."/>
            <person name="Barton G.J."/>
            <person name="Carlow C.K."/>
            <person name="Crawford M.J."/>
            <person name="Daub J."/>
            <person name="Dimmic M.W."/>
            <person name="Estes C.F."/>
            <person name="Foster J.M."/>
            <person name="Ganatra M."/>
            <person name="Gregory W.F."/>
            <person name="Johnson N.M."/>
            <person name="Jin J."/>
            <person name="Komuniecki R."/>
            <person name="Korf I."/>
            <person name="Kumar S."/>
            <person name="Laney S."/>
            <person name="Li B.W."/>
            <person name="Li W."/>
            <person name="Lindblom T.H."/>
            <person name="Lustigman S."/>
            <person name="Ma D."/>
            <person name="Maina C.V."/>
            <person name="Martin D.M."/>
            <person name="McCarter J.P."/>
            <person name="McReynolds L."/>
            <person name="Mitreva M."/>
            <person name="Nutman T.B."/>
            <person name="Parkinson J."/>
            <person name="Peregrin-Alvarez J.M."/>
            <person name="Poole C."/>
            <person name="Ren Q."/>
            <person name="Saunders L."/>
            <person name="Sluder A.E."/>
            <person name="Smith K."/>
            <person name="Stanke M."/>
            <person name="Unnasch T.R."/>
            <person name="Ware J."/>
            <person name="Wei A.D."/>
            <person name="Weil G."/>
            <person name="Williams D.J."/>
            <person name="Zhang Y."/>
            <person name="Williams S.A."/>
            <person name="Fraser-Liggett C."/>
            <person name="Slatko B."/>
            <person name="Blaxter M.L."/>
            <person name="Scott A.L."/>
        </authorList>
    </citation>
    <scope>NUCLEOTIDE SEQUENCE</scope>
    <source>
        <strain evidence="2">FR3</strain>
    </source>
</reference>
<dbReference type="OrthoDB" id="5859108at2759"/>
<dbReference type="AlphaFoldDB" id="A0A0J9XTB1"/>
<organism evidence="2">
    <name type="scientific">Brugia malayi</name>
    <name type="common">Filarial nematode worm</name>
    <dbReference type="NCBI Taxonomy" id="6279"/>
    <lineage>
        <taxon>Eukaryota</taxon>
        <taxon>Metazoa</taxon>
        <taxon>Ecdysozoa</taxon>
        <taxon>Nematoda</taxon>
        <taxon>Chromadorea</taxon>
        <taxon>Rhabditida</taxon>
        <taxon>Spirurina</taxon>
        <taxon>Spiruromorpha</taxon>
        <taxon>Filarioidea</taxon>
        <taxon>Onchocercidae</taxon>
        <taxon>Brugia</taxon>
    </lineage>
</organism>
<dbReference type="GeneID" id="6102613"/>
<evidence type="ECO:0000313" key="2">
    <source>
        <dbReference type="EMBL" id="CDP94670.1"/>
    </source>
</evidence>
<reference evidence="2" key="2">
    <citation type="submission" date="2012-12" db="EMBL/GenBank/DDBJ databases">
        <authorList>
            <person name="Gao Y.W."/>
            <person name="Fan S.T."/>
            <person name="Sun H.T."/>
            <person name="Wang Z."/>
            <person name="Gao X.L."/>
            <person name="Li Y.G."/>
            <person name="Wang T.C."/>
            <person name="Zhang K."/>
            <person name="Xu W.W."/>
            <person name="Yu Z.J."/>
            <person name="Xia X.Z."/>
        </authorList>
    </citation>
    <scope>NUCLEOTIDE SEQUENCE</scope>
    <source>
        <strain evidence="2">FR3</strain>
    </source>
</reference>
<feature type="transmembrane region" description="Helical" evidence="1">
    <location>
        <begin position="25"/>
        <end position="42"/>
    </location>
</feature>
<evidence type="ECO:0000313" key="4">
    <source>
        <dbReference type="WormBase" id="Bm14717b"/>
    </source>
</evidence>
<accession>A0A4E9ERN5</accession>
<sequence>MNQNLVLIVCFNEILGIFPQLLKKLCWRSAVLIWGIITYIMIRIQAAPSPHGGSLSWIYHNPFYWNMCKSLVVFIGGIFLVRTVSDEWDFL</sequence>
<feature type="transmembrane region" description="Helical" evidence="1">
    <location>
        <begin position="62"/>
        <end position="81"/>
    </location>
</feature>
<evidence type="ECO:0000256" key="1">
    <source>
        <dbReference type="SAM" id="Phobius"/>
    </source>
</evidence>
<reference evidence="3" key="3">
    <citation type="submission" date="2019-04" db="EMBL/GenBank/DDBJ databases">
        <authorList>
            <person name="Howe K."/>
            <person name="Paulini M."/>
            <person name="Williams G."/>
        </authorList>
    </citation>
    <scope>NUCLEOTIDE SEQUENCE [LARGE SCALE GENOMIC DNA]</scope>
    <source>
        <strain evidence="3">FR3</strain>
    </source>
</reference>
<keyword evidence="1" id="KW-0812">Transmembrane</keyword>
<dbReference type="CTD" id="6102613"/>
<proteinExistence type="predicted"/>
<evidence type="ECO:0000313" key="3">
    <source>
        <dbReference type="EMBL" id="VIO86851.1"/>
    </source>
</evidence>
<keyword evidence="1" id="KW-1133">Transmembrane helix</keyword>
<gene>
    <name evidence="2 4" type="ORF">Bm14717</name>
    <name evidence="3" type="ORF">BM_BM14717</name>
    <name evidence="2" type="ORF">BM_Bm14717</name>
</gene>
<name>A0A0J9XTB1_BRUMA</name>
<dbReference type="WormBase" id="Bm14717b">
    <property type="protein sequence ID" value="BM37091"/>
    <property type="gene ID" value="WBGene00235052"/>
</dbReference>